<evidence type="ECO:0000256" key="3">
    <source>
        <dbReference type="ARBA" id="ARBA00022827"/>
    </source>
</evidence>
<reference evidence="9" key="1">
    <citation type="journal article" date="2014" name="J. Virol.">
        <title>Brown planthopper nudivirus DNA integrated in its host genome.</title>
        <authorList>
            <person name="Cheng R.L."/>
            <person name="Xi Y."/>
            <person name="Lou Y.H."/>
            <person name="Wang Z."/>
            <person name="Xu J.Y."/>
            <person name="Xu H.J."/>
            <person name="Zhang C.X."/>
        </authorList>
    </citation>
    <scope>NUCLEOTIDE SEQUENCE</scope>
    <source>
        <strain evidence="9">Hangzhou</strain>
    </source>
</reference>
<dbReference type="PROSITE" id="PS51324">
    <property type="entry name" value="ERV_ALR"/>
    <property type="match status" value="1"/>
</dbReference>
<dbReference type="GO" id="GO:0016972">
    <property type="term" value="F:thiol oxidase activity"/>
    <property type="evidence" value="ECO:0007669"/>
    <property type="project" value="UniProtKB-EC"/>
</dbReference>
<dbReference type="EC" id="1.8.3.2" evidence="7"/>
<evidence type="ECO:0000256" key="2">
    <source>
        <dbReference type="ARBA" id="ARBA00022630"/>
    </source>
</evidence>
<evidence type="ECO:0000256" key="1">
    <source>
        <dbReference type="ARBA" id="ARBA00001974"/>
    </source>
</evidence>
<feature type="domain" description="ERV/ALR sulfhydryl oxidase" evidence="8">
    <location>
        <begin position="98"/>
        <end position="207"/>
    </location>
</feature>
<evidence type="ECO:0000256" key="5">
    <source>
        <dbReference type="ARBA" id="ARBA00023157"/>
    </source>
</evidence>
<dbReference type="Gene3D" id="1.20.120.310">
    <property type="entry name" value="ERV/ALR sulfhydryl oxidase domain"/>
    <property type="match status" value="1"/>
</dbReference>
<name>X5GYC1_9VIRU</name>
<sequence length="324" mass="37492">MEPNQDAESAKDQVTTISELLQYSAASMRVLDRNYTTSKLAEYNEILSVFVAFIKNYNATFEVSTQTTAYIHQLKTLIDKLRSVYPQIHISQRFVNVNRFTVQEWGNLYWSFLHHTSILLQNAINSQLMLDVCNFPSLVYNIDHILPCNICKSHYQLIKYSDSIQEIIKILSLGYLVTGVYLFHHKITDNILSHQNRLSSSRQENQFVSVDFVRLYNVYPKPIRDQQHKFDTYAKSKLDWMSAIRANLAVLLVYELSEPLLNISEMLHKTSFYTNNSSPNSAVDKQVIDAIEASLYNNTIPSDKIDPILQKTIDSVKCEFKNLR</sequence>
<reference evidence="9" key="2">
    <citation type="submission" date="2014-03" db="EMBL/GenBank/DDBJ databases">
        <authorList>
            <person name="Cheng R."/>
            <person name="Zhang C.-X."/>
        </authorList>
    </citation>
    <scope>NUCLEOTIDE SEQUENCE</scope>
    <source>
        <strain evidence="9">Hangzhou</strain>
    </source>
</reference>
<dbReference type="InterPro" id="IPR017905">
    <property type="entry name" value="ERV/ALR_sulphydryl_oxidase"/>
</dbReference>
<keyword evidence="4 7" id="KW-0560">Oxidoreductase</keyword>
<dbReference type="SUPFAM" id="SSF69000">
    <property type="entry name" value="FAD-dependent thiol oxidase"/>
    <property type="match status" value="1"/>
</dbReference>
<dbReference type="EMBL" id="KJ566580">
    <property type="protein sequence ID" value="AHW98298.1"/>
    <property type="molecule type" value="Genomic_DNA"/>
</dbReference>
<keyword evidence="5" id="KW-1015">Disulfide bond</keyword>
<evidence type="ECO:0000256" key="6">
    <source>
        <dbReference type="ARBA" id="ARBA00048864"/>
    </source>
</evidence>
<keyword evidence="3 7" id="KW-0274">FAD</keyword>
<comment type="catalytic activity">
    <reaction evidence="6 7">
        <text>2 R'C(R)SH + O2 = R'C(R)S-S(R)CR' + H2O2</text>
        <dbReference type="Rhea" id="RHEA:17357"/>
        <dbReference type="ChEBI" id="CHEBI:15379"/>
        <dbReference type="ChEBI" id="CHEBI:16240"/>
        <dbReference type="ChEBI" id="CHEBI:16520"/>
        <dbReference type="ChEBI" id="CHEBI:17412"/>
        <dbReference type="EC" id="1.8.3.2"/>
    </reaction>
</comment>
<evidence type="ECO:0000259" key="8">
    <source>
        <dbReference type="PROSITE" id="PS51324"/>
    </source>
</evidence>
<protein>
    <recommendedName>
        <fullName evidence="7">Sulfhydryl oxidase</fullName>
        <ecNumber evidence="7">1.8.3.2</ecNumber>
    </recommendedName>
</protein>
<evidence type="ECO:0000313" key="9">
    <source>
        <dbReference type="EMBL" id="AHW98298.1"/>
    </source>
</evidence>
<organism evidence="9">
    <name type="scientific">Nilaparvata lugens endogenous nudivirus</name>
    <dbReference type="NCBI Taxonomy" id="1487700"/>
    <lineage>
        <taxon>Viruses</taxon>
        <taxon>Viruses incertae sedis</taxon>
        <taxon>Naldaviricetes</taxon>
        <taxon>Lefavirales</taxon>
        <taxon>Nudiviridae</taxon>
    </lineage>
</organism>
<evidence type="ECO:0000256" key="4">
    <source>
        <dbReference type="ARBA" id="ARBA00023002"/>
    </source>
</evidence>
<keyword evidence="2 7" id="KW-0285">Flavoprotein</keyword>
<dbReference type="InterPro" id="IPR036774">
    <property type="entry name" value="ERV/ALR_sulphydryl_oxid_sf"/>
</dbReference>
<evidence type="ECO:0000256" key="7">
    <source>
        <dbReference type="RuleBase" id="RU371123"/>
    </source>
</evidence>
<accession>X5GYC1</accession>
<proteinExistence type="predicted"/>
<comment type="cofactor">
    <cofactor evidence="1 7">
        <name>FAD</name>
        <dbReference type="ChEBI" id="CHEBI:57692"/>
    </cofactor>
</comment>